<evidence type="ECO:0000259" key="4">
    <source>
        <dbReference type="PROSITE" id="PS50102"/>
    </source>
</evidence>
<feature type="domain" description="RRM" evidence="4">
    <location>
        <begin position="98"/>
        <end position="184"/>
    </location>
</feature>
<name>A0A1D6KEB0_MAIZE</name>
<dbReference type="CDD" id="cd00590">
    <property type="entry name" value="RRM_SF"/>
    <property type="match status" value="2"/>
</dbReference>
<dbReference type="SUPFAM" id="SSF54928">
    <property type="entry name" value="RNA-binding domain, RBD"/>
    <property type="match status" value="2"/>
</dbReference>
<dbReference type="InterPro" id="IPR041337">
    <property type="entry name" value="hnRNP_Q_AcD"/>
</dbReference>
<feature type="domain" description="RRM" evidence="4">
    <location>
        <begin position="213"/>
        <end position="300"/>
    </location>
</feature>
<dbReference type="EMBL" id="CM007647">
    <property type="protein sequence ID" value="ONM01513.1"/>
    <property type="molecule type" value="Genomic_DNA"/>
</dbReference>
<feature type="compositionally biased region" description="Basic and acidic residues" evidence="3">
    <location>
        <begin position="302"/>
        <end position="315"/>
    </location>
</feature>
<feature type="region of interest" description="Disordered" evidence="3">
    <location>
        <begin position="551"/>
        <end position="610"/>
    </location>
</feature>
<dbReference type="InterPro" id="IPR012677">
    <property type="entry name" value="Nucleotide-bd_a/b_plait_sf"/>
</dbReference>
<accession>A0A1D6KEB0</accession>
<dbReference type="SMART" id="SM00360">
    <property type="entry name" value="RRM"/>
    <property type="match status" value="3"/>
</dbReference>
<dbReference type="SMR" id="A0A1D6KEB0"/>
<feature type="compositionally biased region" description="Basic and acidic residues" evidence="3">
    <location>
        <begin position="282"/>
        <end position="295"/>
    </location>
</feature>
<dbReference type="STRING" id="4577.A0A1D6KEB0"/>
<dbReference type="CDD" id="cd21039">
    <property type="entry name" value="NURR"/>
    <property type="match status" value="1"/>
</dbReference>
<proteinExistence type="predicted"/>
<dbReference type="ExpressionAtlas" id="A0A1D6KEB0">
    <property type="expression patterns" value="baseline and differential"/>
</dbReference>
<feature type="domain" description="RRM" evidence="4">
    <location>
        <begin position="19"/>
        <end position="96"/>
    </location>
</feature>
<dbReference type="AlphaFoldDB" id="A0A1D6KEB0"/>
<feature type="region of interest" description="Disordered" evidence="3">
    <location>
        <begin position="489"/>
        <end position="509"/>
    </location>
</feature>
<evidence type="ECO:0000256" key="1">
    <source>
        <dbReference type="ARBA" id="ARBA00022884"/>
    </source>
</evidence>
<evidence type="ECO:0000256" key="2">
    <source>
        <dbReference type="PROSITE-ProRule" id="PRU00176"/>
    </source>
</evidence>
<keyword evidence="1 2" id="KW-0694">RNA-binding</keyword>
<organism evidence="5">
    <name type="scientific">Zea mays</name>
    <name type="common">Maize</name>
    <dbReference type="NCBI Taxonomy" id="4577"/>
    <lineage>
        <taxon>Eukaryota</taxon>
        <taxon>Viridiplantae</taxon>
        <taxon>Streptophyta</taxon>
        <taxon>Embryophyta</taxon>
        <taxon>Tracheophyta</taxon>
        <taxon>Spermatophyta</taxon>
        <taxon>Magnoliopsida</taxon>
        <taxon>Liliopsida</taxon>
        <taxon>Poales</taxon>
        <taxon>Poaceae</taxon>
        <taxon>PACMAD clade</taxon>
        <taxon>Panicoideae</taxon>
        <taxon>Andropogonodae</taxon>
        <taxon>Andropogoneae</taxon>
        <taxon>Tripsacinae</taxon>
        <taxon>Zea</taxon>
    </lineage>
</organism>
<dbReference type="FunCoup" id="A0A1D6KEB0">
    <property type="interactions" value="8"/>
</dbReference>
<protein>
    <submittedName>
        <fullName evidence="5">RNA-binding (RRM/RBD/RNP motifs) family protein</fullName>
    </submittedName>
</protein>
<gene>
    <name evidence="5" type="ORF">ZEAMMB73_Zm00001d030774</name>
</gene>
<dbReference type="IntAct" id="A0A1D6KEB0">
    <property type="interactions" value="5"/>
</dbReference>
<dbReference type="InParanoid" id="A0A1D6KEB0"/>
<feature type="region of interest" description="Disordered" evidence="3">
    <location>
        <begin position="274"/>
        <end position="315"/>
    </location>
</feature>
<evidence type="ECO:0000313" key="5">
    <source>
        <dbReference type="EMBL" id="ONM01513.1"/>
    </source>
</evidence>
<feature type="region of interest" description="Disordered" evidence="3">
    <location>
        <begin position="450"/>
        <end position="473"/>
    </location>
</feature>
<dbReference type="FunFam" id="3.30.70.330:FF:002191">
    <property type="match status" value="1"/>
</dbReference>
<dbReference type="Gene3D" id="3.30.70.330">
    <property type="match status" value="3"/>
</dbReference>
<dbReference type="InterPro" id="IPR035979">
    <property type="entry name" value="RBD_domain_sf"/>
</dbReference>
<dbReference type="InterPro" id="IPR000504">
    <property type="entry name" value="RRM_dom"/>
</dbReference>
<dbReference type="Pfam" id="PF18360">
    <property type="entry name" value="hnRNP_Q_AcD"/>
    <property type="match status" value="1"/>
</dbReference>
<dbReference type="GO" id="GO:0003723">
    <property type="term" value="F:RNA binding"/>
    <property type="evidence" value="ECO:0007669"/>
    <property type="project" value="UniProtKB-UniRule"/>
</dbReference>
<evidence type="ECO:0000256" key="3">
    <source>
        <dbReference type="SAM" id="MobiDB-lite"/>
    </source>
</evidence>
<dbReference type="PANTHER" id="PTHR21245">
    <property type="entry name" value="HETEROGENEOUS NUCLEAR RIBONUCLEOPROTEIN"/>
    <property type="match status" value="1"/>
</dbReference>
<dbReference type="PROSITE" id="PS50102">
    <property type="entry name" value="RRM"/>
    <property type="match status" value="3"/>
</dbReference>
<dbReference type="Pfam" id="PF00076">
    <property type="entry name" value="RRM_1"/>
    <property type="match status" value="2"/>
</dbReference>
<sequence length="610" mass="69318">MASPRGGFDEQDRRTEKGTEVFVGGLPRSATESTLREIFSSCGEIIDARIMKDQSGHSKGYGFVRFAKRDYANTAKRQKNGIEVQGKRLVVELSMDQDTVFFGNLCKEWTLEEFEELIHKAFKDVVSVDLAMASNLGSSNKKNINRGFGFVRFSSHAVSLSLTGGQKFSFLAAARVIRIGSRTDFMLGDILHPAINWADKESHLDPDEMAKMKSAFIGNLPEDVNEEYLRKLFGQFGEVVRVAISRKGQCPVAFVHFAKRSELENAIEEMDGKTVSVARPTADNDKKRSREEVRTRRSNASGDRRDYSHGRYGHDSLDRQVKAPRLSNYVADAADPYESAVNSLPSAVKEVLLRILRLRIGTRYDIDIHCVKSLDELPESSALAVLNQFLISGGDKHNKGDYFASLVAKHQAETFGLTHALHGTTYLSRNPEMHSKRYPHEDYDFVTPRSSRYDSSAHHPSTYYEDDPPVSESRVRRYAEERSTIVRSPEPRPRYDETDIRINPEPRLPYESRHNAEKHLDRRYIQEHSSNIERPAEEALLSRERRFLPAAGYMPNPGGSDFRSRSPAEYSAQRQQMRFDPFTGEPYKFDPFTGEPIRPDPNQRRSGSLY</sequence>
<reference evidence="5" key="1">
    <citation type="submission" date="2015-12" db="EMBL/GenBank/DDBJ databases">
        <title>Update maize B73 reference genome by single molecule sequencing technologies.</title>
        <authorList>
            <consortium name="Maize Genome Sequencing Project"/>
            <person name="Ware D."/>
        </authorList>
    </citation>
    <scope>NUCLEOTIDE SEQUENCE [LARGE SCALE GENOMIC DNA]</scope>
    <source>
        <tissue evidence="5">Seedling</tissue>
    </source>
</reference>